<name>A0ABR0K1S7_9EURO</name>
<feature type="compositionally biased region" description="Basic and acidic residues" evidence="1">
    <location>
        <begin position="222"/>
        <end position="239"/>
    </location>
</feature>
<dbReference type="Pfam" id="PF17254">
    <property type="entry name" value="DUF5321"/>
    <property type="match status" value="1"/>
</dbReference>
<evidence type="ECO:0000256" key="1">
    <source>
        <dbReference type="SAM" id="MobiDB-lite"/>
    </source>
</evidence>
<protein>
    <submittedName>
        <fullName evidence="2">Uncharacterized protein</fullName>
    </submittedName>
</protein>
<keyword evidence="3" id="KW-1185">Reference proteome</keyword>
<evidence type="ECO:0000313" key="3">
    <source>
        <dbReference type="Proteomes" id="UP001345013"/>
    </source>
</evidence>
<comment type="caution">
    <text evidence="2">The sequence shown here is derived from an EMBL/GenBank/DDBJ whole genome shotgun (WGS) entry which is preliminary data.</text>
</comment>
<sequence length="269" mass="30816">MLTHPKQAIAPGQPRVKKVGAFHRMCKFEVMHPRLPPHGRQVQVMTALRASKPGLQPVWRCPKPTVHLPPSCLRRSISRRSQSTLLEKAAPHLPRILQPSMWENIIPATFRSKSKELLTRKEKKPTNPATFFIWIYLLIGSQAIRIVQVKNDYATISRRSDLQLEKLREVVRKLQAGEEVDVDKVLGTGVPEEEEAWEEALREIQEEERVWTESKRQKRERKRMEKEQAEQAAREREDASPVNTATDHATTNAAPISSSNPPYTAPGFY</sequence>
<proteinExistence type="predicted"/>
<feature type="compositionally biased region" description="Low complexity" evidence="1">
    <location>
        <begin position="243"/>
        <end position="254"/>
    </location>
</feature>
<accession>A0ABR0K1S7</accession>
<dbReference type="Proteomes" id="UP001345013">
    <property type="component" value="Unassembled WGS sequence"/>
</dbReference>
<gene>
    <name evidence="2" type="ORF">LTR24_007825</name>
</gene>
<organism evidence="2 3">
    <name type="scientific">Lithohypha guttulata</name>
    <dbReference type="NCBI Taxonomy" id="1690604"/>
    <lineage>
        <taxon>Eukaryota</taxon>
        <taxon>Fungi</taxon>
        <taxon>Dikarya</taxon>
        <taxon>Ascomycota</taxon>
        <taxon>Pezizomycotina</taxon>
        <taxon>Eurotiomycetes</taxon>
        <taxon>Chaetothyriomycetidae</taxon>
        <taxon>Chaetothyriales</taxon>
        <taxon>Trichomeriaceae</taxon>
        <taxon>Lithohypha</taxon>
    </lineage>
</organism>
<dbReference type="InterPro" id="IPR035213">
    <property type="entry name" value="DUF5321"/>
</dbReference>
<reference evidence="2 3" key="1">
    <citation type="submission" date="2023-08" db="EMBL/GenBank/DDBJ databases">
        <title>Black Yeasts Isolated from many extreme environments.</title>
        <authorList>
            <person name="Coleine C."/>
            <person name="Stajich J.E."/>
            <person name="Selbmann L."/>
        </authorList>
    </citation>
    <scope>NUCLEOTIDE SEQUENCE [LARGE SCALE GENOMIC DNA]</scope>
    <source>
        <strain evidence="2 3">CCFEE 5885</strain>
    </source>
</reference>
<evidence type="ECO:0000313" key="2">
    <source>
        <dbReference type="EMBL" id="KAK5083262.1"/>
    </source>
</evidence>
<dbReference type="EMBL" id="JAVRRG010000123">
    <property type="protein sequence ID" value="KAK5083262.1"/>
    <property type="molecule type" value="Genomic_DNA"/>
</dbReference>
<feature type="region of interest" description="Disordered" evidence="1">
    <location>
        <begin position="208"/>
        <end position="269"/>
    </location>
</feature>